<gene>
    <name evidence="1" type="ORF">BJP36_43885</name>
</gene>
<name>A0A9Q9STD2_MOOP1</name>
<accession>A0A9Q9STD2</accession>
<evidence type="ECO:0008006" key="2">
    <source>
        <dbReference type="Google" id="ProtNLM"/>
    </source>
</evidence>
<dbReference type="SUPFAM" id="SSF143100">
    <property type="entry name" value="TTHA1013/TTHA0281-like"/>
    <property type="match status" value="1"/>
</dbReference>
<reference evidence="1" key="2">
    <citation type="submission" date="2022-10" db="EMBL/GenBank/DDBJ databases">
        <authorList>
            <person name="Ngo T.-E."/>
        </authorList>
    </citation>
    <scope>NUCLEOTIDE SEQUENCE</scope>
    <source>
        <strain evidence="1">JHB</strain>
    </source>
</reference>
<dbReference type="EMBL" id="CP017708">
    <property type="protein sequence ID" value="WAN69300.1"/>
    <property type="molecule type" value="Genomic_DNA"/>
</dbReference>
<evidence type="ECO:0000313" key="1">
    <source>
        <dbReference type="EMBL" id="WAN69300.1"/>
    </source>
</evidence>
<reference evidence="1" key="1">
    <citation type="journal article" date="2017" name="Proc. Natl. Acad. Sci. U.S.A.">
        <title>Comparative genomics uncovers the prolific and distinctive metabolic potential of the cyanobacterial genus Moorea.</title>
        <authorList>
            <person name="Leao T."/>
            <person name="Castelao G."/>
            <person name="Korobeynikov A."/>
            <person name="Monroe E.A."/>
            <person name="Podell S."/>
            <person name="Glukhov E."/>
            <person name="Allen E.E."/>
            <person name="Gerwick W.H."/>
            <person name="Gerwick L."/>
        </authorList>
    </citation>
    <scope>NUCLEOTIDE SEQUENCE</scope>
    <source>
        <strain evidence="1">JHB</strain>
    </source>
</reference>
<protein>
    <recommendedName>
        <fullName evidence="2">Type II toxin-antitoxin system HicB family antitoxin</fullName>
    </recommendedName>
</protein>
<proteinExistence type="predicted"/>
<sequence>MHKDKEKKIISLGAHSRLSGNPTGVAALRVSEGENRVKSMKITYTYWKEADGMFLGYLNEFPDHWTQGVDLEELKDNLADLYRTFTSQEIPGIKRVAELDIA</sequence>
<dbReference type="AlphaFoldDB" id="A0A9Q9STD2"/>
<dbReference type="Proteomes" id="UP000176944">
    <property type="component" value="Chromosome"/>
</dbReference>
<organism evidence="1">
    <name type="scientific">Moorena producens (strain JHB)</name>
    <dbReference type="NCBI Taxonomy" id="1454205"/>
    <lineage>
        <taxon>Bacteria</taxon>
        <taxon>Bacillati</taxon>
        <taxon>Cyanobacteriota</taxon>
        <taxon>Cyanophyceae</taxon>
        <taxon>Coleofasciculales</taxon>
        <taxon>Coleofasciculaceae</taxon>
        <taxon>Moorena</taxon>
    </lineage>
</organism>
<dbReference type="InterPro" id="IPR035069">
    <property type="entry name" value="TTHA1013/TTHA0281-like"/>
</dbReference>